<dbReference type="Proteomes" id="UP000199226">
    <property type="component" value="Unassembled WGS sequence"/>
</dbReference>
<evidence type="ECO:0000256" key="3">
    <source>
        <dbReference type="ARBA" id="ARBA00022989"/>
    </source>
</evidence>
<dbReference type="Pfam" id="PF02618">
    <property type="entry name" value="YceG"/>
    <property type="match status" value="1"/>
</dbReference>
<comment type="catalytic activity">
    <reaction evidence="7">
        <text>a peptidoglycan chain = a peptidoglycan chain with N-acetyl-1,6-anhydromuramyl-[peptide] at the reducing end + a peptidoglycan chain with N-acetylglucosamine at the non-reducing end.</text>
        <dbReference type="EC" id="4.2.2.29"/>
    </reaction>
</comment>
<dbReference type="RefSeq" id="WP_090705851.1">
    <property type="nucleotide sequence ID" value="NZ_FNHH01000023.1"/>
</dbReference>
<dbReference type="Gene3D" id="3.30.1490.480">
    <property type="entry name" value="Endolytic murein transglycosylase"/>
    <property type="match status" value="1"/>
</dbReference>
<organism evidence="8 9">
    <name type="scientific">Daejeonella rubra</name>
    <dbReference type="NCBI Taxonomy" id="990371"/>
    <lineage>
        <taxon>Bacteria</taxon>
        <taxon>Pseudomonadati</taxon>
        <taxon>Bacteroidota</taxon>
        <taxon>Sphingobacteriia</taxon>
        <taxon>Sphingobacteriales</taxon>
        <taxon>Sphingobacteriaceae</taxon>
        <taxon>Daejeonella</taxon>
    </lineage>
</organism>
<comment type="function">
    <text evidence="7">Functions as a peptidoglycan terminase that cleaves nascent peptidoglycan strands endolytically to terminate their elongation.</text>
</comment>
<dbReference type="EMBL" id="FNHH01000023">
    <property type="protein sequence ID" value="SDM77221.1"/>
    <property type="molecule type" value="Genomic_DNA"/>
</dbReference>
<keyword evidence="9" id="KW-1185">Reference proteome</keyword>
<feature type="site" description="Important for catalytic activity" evidence="7">
    <location>
        <position position="226"/>
    </location>
</feature>
<sequence length="351" mass="39918">MVEKKTNKLSFKAKMLLALGGFLIVILAGTGISYYLKYFKPNVTGSIEYLYIKTGSDFNDVYANIKSDNVVKDSISFYNAAQNMEYAGKVKAGRYRLTKGMGNRTFINMLKAGNQEAVKISFQNVRLKHTLAGMVSKKIESDSVSISKLLDSTEFVQKYGFNTDNVYTMFIPNSYEIYWNTDAEKFFIRMHEEYVKFWNADRKAKAANINLTPIEVSILASIVDGEALNDKEMPRIAGLYMNRLLKGMRLEADPTVIFAANDFTIRRVLNKHLRINSPYNTYLNTGLPPGPISMPSINAIDAVLSYEKHDYIYMCAKEDFSGYHNYASTLSQHLINAKKFQQALNERNIKK</sequence>
<dbReference type="STRING" id="990371.SAMN05421813_1234"/>
<protein>
    <recommendedName>
        <fullName evidence="7">Endolytic murein transglycosylase</fullName>
        <ecNumber evidence="7">4.2.2.29</ecNumber>
    </recommendedName>
    <alternativeName>
        <fullName evidence="7">Peptidoglycan lytic transglycosylase</fullName>
    </alternativeName>
    <alternativeName>
        <fullName evidence="7">Peptidoglycan polymerization terminase</fullName>
    </alternativeName>
</protein>
<evidence type="ECO:0000256" key="6">
    <source>
        <dbReference type="ARBA" id="ARBA00023316"/>
    </source>
</evidence>
<keyword evidence="5 7" id="KW-0456">Lyase</keyword>
<dbReference type="NCBIfam" id="TIGR00247">
    <property type="entry name" value="endolytic transglycosylase MltG"/>
    <property type="match status" value="1"/>
</dbReference>
<keyword evidence="6 7" id="KW-0961">Cell wall biogenesis/degradation</keyword>
<dbReference type="GO" id="GO:0009252">
    <property type="term" value="P:peptidoglycan biosynthetic process"/>
    <property type="evidence" value="ECO:0007669"/>
    <property type="project" value="UniProtKB-UniRule"/>
</dbReference>
<reference evidence="9" key="1">
    <citation type="submission" date="2016-10" db="EMBL/GenBank/DDBJ databases">
        <authorList>
            <person name="Varghese N."/>
            <person name="Submissions S."/>
        </authorList>
    </citation>
    <scope>NUCLEOTIDE SEQUENCE [LARGE SCALE GENOMIC DNA]</scope>
    <source>
        <strain evidence="9">DSM 24536</strain>
    </source>
</reference>
<evidence type="ECO:0000313" key="9">
    <source>
        <dbReference type="Proteomes" id="UP000199226"/>
    </source>
</evidence>
<keyword evidence="4 7" id="KW-0472">Membrane</keyword>
<gene>
    <name evidence="7" type="primary">mltG</name>
    <name evidence="8" type="ORF">SAMN05421813_1234</name>
</gene>
<dbReference type="OrthoDB" id="9814591at2"/>
<dbReference type="EC" id="4.2.2.29" evidence="7"/>
<evidence type="ECO:0000313" key="8">
    <source>
        <dbReference type="EMBL" id="SDM77221.1"/>
    </source>
</evidence>
<keyword evidence="3 7" id="KW-1133">Transmembrane helix</keyword>
<dbReference type="GO" id="GO:0071555">
    <property type="term" value="P:cell wall organization"/>
    <property type="evidence" value="ECO:0007669"/>
    <property type="project" value="UniProtKB-KW"/>
</dbReference>
<evidence type="ECO:0000256" key="1">
    <source>
        <dbReference type="ARBA" id="ARBA00022475"/>
    </source>
</evidence>
<accession>A0A1G9VZ47</accession>
<dbReference type="InterPro" id="IPR003770">
    <property type="entry name" value="MLTG-like"/>
</dbReference>
<evidence type="ECO:0000256" key="7">
    <source>
        <dbReference type="HAMAP-Rule" id="MF_02065"/>
    </source>
</evidence>
<name>A0A1G9VZ47_9SPHI</name>
<evidence type="ECO:0000256" key="4">
    <source>
        <dbReference type="ARBA" id="ARBA00023136"/>
    </source>
</evidence>
<dbReference type="GO" id="GO:0005886">
    <property type="term" value="C:plasma membrane"/>
    <property type="evidence" value="ECO:0007669"/>
    <property type="project" value="UniProtKB-UniRule"/>
</dbReference>
<proteinExistence type="inferred from homology"/>
<dbReference type="CDD" id="cd08010">
    <property type="entry name" value="MltG_like"/>
    <property type="match status" value="1"/>
</dbReference>
<dbReference type="Gene3D" id="3.30.160.60">
    <property type="entry name" value="Classic Zinc Finger"/>
    <property type="match status" value="1"/>
</dbReference>
<keyword evidence="2 7" id="KW-0812">Transmembrane</keyword>
<evidence type="ECO:0000256" key="5">
    <source>
        <dbReference type="ARBA" id="ARBA00023239"/>
    </source>
</evidence>
<dbReference type="HAMAP" id="MF_02065">
    <property type="entry name" value="MltG"/>
    <property type="match status" value="1"/>
</dbReference>
<dbReference type="AlphaFoldDB" id="A0A1G9VZ47"/>
<evidence type="ECO:0000256" key="2">
    <source>
        <dbReference type="ARBA" id="ARBA00022692"/>
    </source>
</evidence>
<comment type="similarity">
    <text evidence="7">Belongs to the transglycosylase MltG family.</text>
</comment>
<keyword evidence="1 7" id="KW-1003">Cell membrane</keyword>
<dbReference type="GO" id="GO:0008932">
    <property type="term" value="F:lytic endotransglycosylase activity"/>
    <property type="evidence" value="ECO:0007669"/>
    <property type="project" value="UniProtKB-UniRule"/>
</dbReference>
<dbReference type="PANTHER" id="PTHR30518">
    <property type="entry name" value="ENDOLYTIC MUREIN TRANSGLYCOSYLASE"/>
    <property type="match status" value="1"/>
</dbReference>
<dbReference type="PANTHER" id="PTHR30518:SF2">
    <property type="entry name" value="ENDOLYTIC MUREIN TRANSGLYCOSYLASE"/>
    <property type="match status" value="1"/>
</dbReference>